<dbReference type="AlphaFoldDB" id="A0A5B7H7R6"/>
<evidence type="ECO:0000313" key="1">
    <source>
        <dbReference type="EMBL" id="MPC65715.1"/>
    </source>
</evidence>
<sequence length="95" mass="11171">MVFSFRQAHPLQPPFLPPLPCRPRHRRHLTETTTRQSCSLLPLNPGRLMCPPRNAHSLLERVRLGGRRRGKECQWRRLKDAMAVFETTQSQYTRP</sequence>
<protein>
    <submittedName>
        <fullName evidence="1">Uncharacterized protein</fullName>
    </submittedName>
</protein>
<dbReference type="EMBL" id="VSRR010023723">
    <property type="protein sequence ID" value="MPC65715.1"/>
    <property type="molecule type" value="Genomic_DNA"/>
</dbReference>
<evidence type="ECO:0000313" key="2">
    <source>
        <dbReference type="Proteomes" id="UP000324222"/>
    </source>
</evidence>
<proteinExistence type="predicted"/>
<dbReference type="Proteomes" id="UP000324222">
    <property type="component" value="Unassembled WGS sequence"/>
</dbReference>
<name>A0A5B7H7R6_PORTR</name>
<organism evidence="1 2">
    <name type="scientific">Portunus trituberculatus</name>
    <name type="common">Swimming crab</name>
    <name type="synonym">Neptunus trituberculatus</name>
    <dbReference type="NCBI Taxonomy" id="210409"/>
    <lineage>
        <taxon>Eukaryota</taxon>
        <taxon>Metazoa</taxon>
        <taxon>Ecdysozoa</taxon>
        <taxon>Arthropoda</taxon>
        <taxon>Crustacea</taxon>
        <taxon>Multicrustacea</taxon>
        <taxon>Malacostraca</taxon>
        <taxon>Eumalacostraca</taxon>
        <taxon>Eucarida</taxon>
        <taxon>Decapoda</taxon>
        <taxon>Pleocyemata</taxon>
        <taxon>Brachyura</taxon>
        <taxon>Eubrachyura</taxon>
        <taxon>Portunoidea</taxon>
        <taxon>Portunidae</taxon>
        <taxon>Portuninae</taxon>
        <taxon>Portunus</taxon>
    </lineage>
</organism>
<accession>A0A5B7H7R6</accession>
<gene>
    <name evidence="1" type="ORF">E2C01_059851</name>
</gene>
<keyword evidence="2" id="KW-1185">Reference proteome</keyword>
<reference evidence="1 2" key="1">
    <citation type="submission" date="2019-05" db="EMBL/GenBank/DDBJ databases">
        <title>Another draft genome of Portunus trituberculatus and its Hox gene families provides insights of decapod evolution.</title>
        <authorList>
            <person name="Jeong J.-H."/>
            <person name="Song I."/>
            <person name="Kim S."/>
            <person name="Choi T."/>
            <person name="Kim D."/>
            <person name="Ryu S."/>
            <person name="Kim W."/>
        </authorList>
    </citation>
    <scope>NUCLEOTIDE SEQUENCE [LARGE SCALE GENOMIC DNA]</scope>
    <source>
        <tissue evidence="1">Muscle</tissue>
    </source>
</reference>
<comment type="caution">
    <text evidence="1">The sequence shown here is derived from an EMBL/GenBank/DDBJ whole genome shotgun (WGS) entry which is preliminary data.</text>
</comment>